<proteinExistence type="predicted"/>
<gene>
    <name evidence="1" type="ORF">HPE56_16060</name>
</gene>
<dbReference type="EMBL" id="JABTCF010000011">
    <property type="protein sequence ID" value="MBD0779314.1"/>
    <property type="molecule type" value="Genomic_DNA"/>
</dbReference>
<evidence type="ECO:0000313" key="1">
    <source>
        <dbReference type="EMBL" id="MBD0779314.1"/>
    </source>
</evidence>
<organism evidence="1 2">
    <name type="scientific">Maribacter aquimaris</name>
    <dbReference type="NCBI Taxonomy" id="2737171"/>
    <lineage>
        <taxon>Bacteria</taxon>
        <taxon>Pseudomonadati</taxon>
        <taxon>Bacteroidota</taxon>
        <taxon>Flavobacteriia</taxon>
        <taxon>Flavobacteriales</taxon>
        <taxon>Flavobacteriaceae</taxon>
        <taxon>Maribacter</taxon>
    </lineage>
</organism>
<keyword evidence="2" id="KW-1185">Reference proteome</keyword>
<reference evidence="1" key="1">
    <citation type="submission" date="2020-05" db="EMBL/GenBank/DDBJ databases">
        <title>The draft genome sequence of Maribacter sp. ANRC-HE7.</title>
        <authorList>
            <person name="Mu L."/>
        </authorList>
    </citation>
    <scope>NUCLEOTIDE SEQUENCE</scope>
    <source>
        <strain evidence="1">ANRC-HE7</strain>
    </source>
</reference>
<comment type="caution">
    <text evidence="1">The sequence shown here is derived from an EMBL/GenBank/DDBJ whole genome shotgun (WGS) entry which is preliminary data.</text>
</comment>
<dbReference type="Proteomes" id="UP001166021">
    <property type="component" value="Unassembled WGS sequence"/>
</dbReference>
<sequence length="130" mass="15419">MVLTVIVCLMAFLAHYKNWTKVEQDKLKILSGFYYKKISYAQLDSVLWIDKIPPMERLNGFSAWEKEKGIFREFKDSLTDKKVNVYVDNLSNRKIKLVYNDSLKFYMNYADSLKTDQLFNLLKQRIDSAQ</sequence>
<accession>A0ABR7V5S6</accession>
<protein>
    <submittedName>
        <fullName evidence="1">Uncharacterized protein</fullName>
    </submittedName>
</protein>
<name>A0ABR7V5S6_9FLAO</name>
<evidence type="ECO:0000313" key="2">
    <source>
        <dbReference type="Proteomes" id="UP001166021"/>
    </source>
</evidence>